<accession>B7J847</accession>
<dbReference type="STRING" id="243159.AFE_1099"/>
<evidence type="ECO:0000313" key="1">
    <source>
        <dbReference type="EMBL" id="ACK79722.1"/>
    </source>
</evidence>
<reference evidence="1 2" key="1">
    <citation type="journal article" date="2008" name="BMC Genomics">
        <title>Acidithiobacillus ferrooxidans metabolism: from genome sequence to industrial applications.</title>
        <authorList>
            <person name="Valdes J."/>
            <person name="Pedroso I."/>
            <person name="Quatrini R."/>
            <person name="Dodson R.J."/>
            <person name="Tettelin H."/>
            <person name="Blake R.II."/>
            <person name="Eisen J.A."/>
            <person name="Holmes D.S."/>
        </authorList>
    </citation>
    <scope>NUCLEOTIDE SEQUENCE [LARGE SCALE GENOMIC DNA]</scope>
    <source>
        <strain evidence="2">ATCC 23270 / DSM 14882 / CIP 104768 / NCIMB 8455</strain>
    </source>
</reference>
<evidence type="ECO:0000313" key="2">
    <source>
        <dbReference type="Proteomes" id="UP000001362"/>
    </source>
</evidence>
<dbReference type="GO" id="GO:0006402">
    <property type="term" value="P:mRNA catabolic process"/>
    <property type="evidence" value="ECO:0007669"/>
    <property type="project" value="TreeGrafter"/>
</dbReference>
<dbReference type="Gene3D" id="2.30.30.110">
    <property type="match status" value="1"/>
</dbReference>
<dbReference type="GeneID" id="65280393"/>
<dbReference type="NCBIfam" id="NF007386">
    <property type="entry name" value="PRK09907.1"/>
    <property type="match status" value="1"/>
</dbReference>
<dbReference type="GO" id="GO:0016075">
    <property type="term" value="P:rRNA catabolic process"/>
    <property type="evidence" value="ECO:0007669"/>
    <property type="project" value="TreeGrafter"/>
</dbReference>
<organism evidence="1 2">
    <name type="scientific">Acidithiobacillus ferrooxidans (strain ATCC 23270 / DSM 14882 / CIP 104768 / NCIMB 8455)</name>
    <name type="common">Ferrobacillus ferrooxidans (strain ATCC 23270)</name>
    <dbReference type="NCBI Taxonomy" id="243159"/>
    <lineage>
        <taxon>Bacteria</taxon>
        <taxon>Pseudomonadati</taxon>
        <taxon>Pseudomonadota</taxon>
        <taxon>Acidithiobacillia</taxon>
        <taxon>Acidithiobacillales</taxon>
        <taxon>Acidithiobacillaceae</taxon>
        <taxon>Acidithiobacillus</taxon>
    </lineage>
</organism>
<dbReference type="GO" id="GO:0003677">
    <property type="term" value="F:DNA binding"/>
    <property type="evidence" value="ECO:0007669"/>
    <property type="project" value="InterPro"/>
</dbReference>
<dbReference type="Pfam" id="PF02452">
    <property type="entry name" value="PemK_toxin"/>
    <property type="match status" value="1"/>
</dbReference>
<dbReference type="RefSeq" id="WP_012606809.1">
    <property type="nucleotide sequence ID" value="NC_011761.1"/>
</dbReference>
<dbReference type="Proteomes" id="UP000001362">
    <property type="component" value="Chromosome"/>
</dbReference>
<dbReference type="EMBL" id="CP001219">
    <property type="protein sequence ID" value="ACK79722.1"/>
    <property type="molecule type" value="Genomic_DNA"/>
</dbReference>
<dbReference type="InterPro" id="IPR003477">
    <property type="entry name" value="PemK-like"/>
</dbReference>
<dbReference type="InterPro" id="IPR011067">
    <property type="entry name" value="Plasmid_toxin/cell-grow_inhib"/>
</dbReference>
<dbReference type="PANTHER" id="PTHR33988">
    <property type="entry name" value="ENDORIBONUCLEASE MAZF-RELATED"/>
    <property type="match status" value="1"/>
</dbReference>
<dbReference type="PaxDb" id="243159-AFE_1099"/>
<dbReference type="KEGG" id="afr:AFE_1099"/>
<dbReference type="GO" id="GO:0004521">
    <property type="term" value="F:RNA endonuclease activity"/>
    <property type="evidence" value="ECO:0007669"/>
    <property type="project" value="TreeGrafter"/>
</dbReference>
<dbReference type="AlphaFoldDB" id="B7J847"/>
<dbReference type="eggNOG" id="COG2337">
    <property type="taxonomic scope" value="Bacteria"/>
</dbReference>
<dbReference type="PANTHER" id="PTHR33988:SF3">
    <property type="entry name" value="ENDORIBONUCLEASE TOXIN CHPB-RELATED"/>
    <property type="match status" value="1"/>
</dbReference>
<gene>
    <name evidence="1" type="primary">chpA</name>
    <name evidence="1" type="ordered locus">AFE_1099</name>
</gene>
<name>B7J847_ACIF2</name>
<proteinExistence type="predicted"/>
<sequence>MGAAYVPEAGDVVWLHFDPQAGHEQKGHRPALVLTSASYHAKTGLMVCCPMTTQAKGYPFEVRIAGDIPGVVLADQVKSLDWEERQVRFKGRVTALELDEARAKACVLIGRKA</sequence>
<dbReference type="SUPFAM" id="SSF50118">
    <property type="entry name" value="Cell growth inhibitor/plasmid maintenance toxic component"/>
    <property type="match status" value="1"/>
</dbReference>
<keyword evidence="2" id="KW-1185">Reference proteome</keyword>
<protein>
    <submittedName>
        <fullName evidence="1">ChpA protein</fullName>
    </submittedName>
</protein>
<dbReference type="HOGENOM" id="CLU_121823_2_3_6"/>